<sequence>MPIIQKDKKRGLAKNGSEKGLWNCGFARKRSRRELRNKCKPVMIAYKHKLNSAENIGDSWIKLKFLDGPIKQ</sequence>
<organism evidence="1 2">
    <name type="scientific">Citrus sinensis</name>
    <name type="common">Sweet orange</name>
    <name type="synonym">Citrus aurantium var. sinensis</name>
    <dbReference type="NCBI Taxonomy" id="2711"/>
    <lineage>
        <taxon>Eukaryota</taxon>
        <taxon>Viridiplantae</taxon>
        <taxon>Streptophyta</taxon>
        <taxon>Embryophyta</taxon>
        <taxon>Tracheophyta</taxon>
        <taxon>Spermatophyta</taxon>
        <taxon>Magnoliopsida</taxon>
        <taxon>eudicotyledons</taxon>
        <taxon>Gunneridae</taxon>
        <taxon>Pentapetalae</taxon>
        <taxon>rosids</taxon>
        <taxon>malvids</taxon>
        <taxon>Sapindales</taxon>
        <taxon>Rutaceae</taxon>
        <taxon>Aurantioideae</taxon>
        <taxon>Citrus</taxon>
    </lineage>
</organism>
<dbReference type="EMBL" id="KK784902">
    <property type="protein sequence ID" value="KDO65664.1"/>
    <property type="molecule type" value="Genomic_DNA"/>
</dbReference>
<keyword evidence="2" id="KW-1185">Reference proteome</keyword>
<name>A0A067FE48_CITSI</name>
<dbReference type="Proteomes" id="UP000027120">
    <property type="component" value="Unassembled WGS sequence"/>
</dbReference>
<gene>
    <name evidence="1" type="ORF">CISIN_1g035146mg</name>
</gene>
<dbReference type="AlphaFoldDB" id="A0A067FE48"/>
<accession>A0A067FE48</accession>
<protein>
    <submittedName>
        <fullName evidence="1">Uncharacterized protein</fullName>
    </submittedName>
</protein>
<evidence type="ECO:0000313" key="1">
    <source>
        <dbReference type="EMBL" id="KDO65664.1"/>
    </source>
</evidence>
<evidence type="ECO:0000313" key="2">
    <source>
        <dbReference type="Proteomes" id="UP000027120"/>
    </source>
</evidence>
<proteinExistence type="predicted"/>
<reference evidence="1 2" key="1">
    <citation type="submission" date="2014-04" db="EMBL/GenBank/DDBJ databases">
        <authorList>
            <consortium name="International Citrus Genome Consortium"/>
            <person name="Gmitter F."/>
            <person name="Chen C."/>
            <person name="Farmerie W."/>
            <person name="Harkins T."/>
            <person name="Desany B."/>
            <person name="Mohiuddin M."/>
            <person name="Kodira C."/>
            <person name="Borodovsky M."/>
            <person name="Lomsadze A."/>
            <person name="Burns P."/>
            <person name="Jenkins J."/>
            <person name="Prochnik S."/>
            <person name="Shu S."/>
            <person name="Chapman J."/>
            <person name="Pitluck S."/>
            <person name="Schmutz J."/>
            <person name="Rokhsar D."/>
        </authorList>
    </citation>
    <scope>NUCLEOTIDE SEQUENCE</scope>
</reference>